<dbReference type="AlphaFoldDB" id="A0A6A1V3S7"/>
<name>A0A6A1V3S7_9ROSI</name>
<gene>
    <name evidence="1" type="ORF">CJ030_MR7G011624</name>
</gene>
<proteinExistence type="predicted"/>
<evidence type="ECO:0000313" key="2">
    <source>
        <dbReference type="Proteomes" id="UP000516437"/>
    </source>
</evidence>
<reference evidence="1 2" key="1">
    <citation type="journal article" date="2019" name="Plant Biotechnol. J.">
        <title>The red bayberry genome and genetic basis of sex determination.</title>
        <authorList>
            <person name="Jia H.M."/>
            <person name="Jia H.J."/>
            <person name="Cai Q.L."/>
            <person name="Wang Y."/>
            <person name="Zhao H.B."/>
            <person name="Yang W.F."/>
            <person name="Wang G.Y."/>
            <person name="Li Y.H."/>
            <person name="Zhan D.L."/>
            <person name="Shen Y.T."/>
            <person name="Niu Q.F."/>
            <person name="Chang L."/>
            <person name="Qiu J."/>
            <person name="Zhao L."/>
            <person name="Xie H.B."/>
            <person name="Fu W.Y."/>
            <person name="Jin J."/>
            <person name="Li X.W."/>
            <person name="Jiao Y."/>
            <person name="Zhou C.C."/>
            <person name="Tu T."/>
            <person name="Chai C.Y."/>
            <person name="Gao J.L."/>
            <person name="Fan L.J."/>
            <person name="van de Weg E."/>
            <person name="Wang J.Y."/>
            <person name="Gao Z.S."/>
        </authorList>
    </citation>
    <scope>NUCLEOTIDE SEQUENCE [LARGE SCALE GENOMIC DNA]</scope>
    <source>
        <tissue evidence="1">Leaves</tissue>
    </source>
</reference>
<comment type="caution">
    <text evidence="1">The sequence shown here is derived from an EMBL/GenBank/DDBJ whole genome shotgun (WGS) entry which is preliminary data.</text>
</comment>
<accession>A0A6A1V3S7</accession>
<evidence type="ECO:0000313" key="1">
    <source>
        <dbReference type="EMBL" id="KAB1207303.1"/>
    </source>
</evidence>
<sequence>MDSFNFCNIKVENANAMLRDRQLQKILNLCRAIEVCVVLVLISRLTMQLPRAVKNSNGPCFLFVVGNAIIITLFAESGQFSARDPTAKTSAYDLYEELLKNGKKNQKNQMQARPCSLTSRAYLMRTQLRIIREVRVTRRIQTWACVRLHAVYYDVRRLRNCSYPEEEMGNESSSARWRLSLPGSKGFDGKNSTLFMRIPRL</sequence>
<dbReference type="OrthoDB" id="1095087at2759"/>
<dbReference type="PANTHER" id="PTHR33640">
    <property type="entry name" value="TRANSMEMBRANE PROTEIN"/>
    <property type="match status" value="1"/>
</dbReference>
<dbReference type="Proteomes" id="UP000516437">
    <property type="component" value="Chromosome 7"/>
</dbReference>
<protein>
    <submittedName>
        <fullName evidence="1">Uncharacterized protein</fullName>
    </submittedName>
</protein>
<organism evidence="1 2">
    <name type="scientific">Morella rubra</name>
    <name type="common">Chinese bayberry</name>
    <dbReference type="NCBI Taxonomy" id="262757"/>
    <lineage>
        <taxon>Eukaryota</taxon>
        <taxon>Viridiplantae</taxon>
        <taxon>Streptophyta</taxon>
        <taxon>Embryophyta</taxon>
        <taxon>Tracheophyta</taxon>
        <taxon>Spermatophyta</taxon>
        <taxon>Magnoliopsida</taxon>
        <taxon>eudicotyledons</taxon>
        <taxon>Gunneridae</taxon>
        <taxon>Pentapetalae</taxon>
        <taxon>rosids</taxon>
        <taxon>fabids</taxon>
        <taxon>Fagales</taxon>
        <taxon>Myricaceae</taxon>
        <taxon>Morella</taxon>
    </lineage>
</organism>
<dbReference type="EMBL" id="RXIC02000025">
    <property type="protein sequence ID" value="KAB1207303.1"/>
    <property type="molecule type" value="Genomic_DNA"/>
</dbReference>
<dbReference type="PANTHER" id="PTHR33640:SF8">
    <property type="entry name" value="TRANSMEMBRANE PROTEIN"/>
    <property type="match status" value="1"/>
</dbReference>
<keyword evidence="2" id="KW-1185">Reference proteome</keyword>